<dbReference type="InterPro" id="IPR023214">
    <property type="entry name" value="HAD_sf"/>
</dbReference>
<comment type="subunit">
    <text evidence="4">Homodimer.</text>
</comment>
<organism evidence="5">
    <name type="scientific">Ornithinibacillus sp. 4-3</name>
    <dbReference type="NCBI Taxonomy" id="3231488"/>
    <lineage>
        <taxon>Bacteria</taxon>
        <taxon>Bacillati</taxon>
        <taxon>Bacillota</taxon>
        <taxon>Bacilli</taxon>
        <taxon>Bacillales</taxon>
        <taxon>Bacillaceae</taxon>
        <taxon>Ornithinibacillus</taxon>
    </lineage>
</organism>
<dbReference type="Gene3D" id="1.10.150.240">
    <property type="entry name" value="Putative phosphatase, domain 2"/>
    <property type="match status" value="1"/>
</dbReference>
<gene>
    <name evidence="4 5" type="primary">phnX</name>
    <name evidence="5" type="ORF">AB4Y30_03845</name>
</gene>
<dbReference type="InterPro" id="IPR023198">
    <property type="entry name" value="PGP-like_dom2"/>
</dbReference>
<dbReference type="GO" id="GO:0019700">
    <property type="term" value="P:organic phosphonate catabolic process"/>
    <property type="evidence" value="ECO:0007669"/>
    <property type="project" value="InterPro"/>
</dbReference>
<reference evidence="5" key="1">
    <citation type="submission" date="2024-07" db="EMBL/GenBank/DDBJ databases">
        <title>Halotolerant mesophilic bacterium Ornithinibacillus sp. 4-3, sp. nov., isolated from soil.</title>
        <authorList>
            <person name="Sidarenka A.V."/>
            <person name="Guliayeva D.E."/>
            <person name="Leanovich S.I."/>
            <person name="Hileuskaya K.S."/>
            <person name="Akhremchuk A.E."/>
            <person name="Sikolenko M.A."/>
            <person name="Valentovich L.N."/>
        </authorList>
    </citation>
    <scope>NUCLEOTIDE SEQUENCE</scope>
    <source>
        <strain evidence="5">4-3</strain>
    </source>
</reference>
<dbReference type="SFLD" id="SFLDG01135">
    <property type="entry name" value="C1.5.6:_HAD__Beta-PGM__Phospha"/>
    <property type="match status" value="1"/>
</dbReference>
<dbReference type="GO" id="GO:0000287">
    <property type="term" value="F:magnesium ion binding"/>
    <property type="evidence" value="ECO:0007669"/>
    <property type="project" value="UniProtKB-UniRule"/>
</dbReference>
<dbReference type="SUPFAM" id="SSF56784">
    <property type="entry name" value="HAD-like"/>
    <property type="match status" value="1"/>
</dbReference>
<comment type="catalytic activity">
    <reaction evidence="4">
        <text>phosphonoacetaldehyde + H2O = acetaldehyde + phosphate + H(+)</text>
        <dbReference type="Rhea" id="RHEA:18905"/>
        <dbReference type="ChEBI" id="CHEBI:15343"/>
        <dbReference type="ChEBI" id="CHEBI:15377"/>
        <dbReference type="ChEBI" id="CHEBI:15378"/>
        <dbReference type="ChEBI" id="CHEBI:43474"/>
        <dbReference type="ChEBI" id="CHEBI:58383"/>
        <dbReference type="EC" id="3.11.1.1"/>
    </reaction>
</comment>
<dbReference type="GO" id="GO:0005829">
    <property type="term" value="C:cytosol"/>
    <property type="evidence" value="ECO:0007669"/>
    <property type="project" value="TreeGrafter"/>
</dbReference>
<dbReference type="GO" id="GO:0008967">
    <property type="term" value="F:phosphoglycolate phosphatase activity"/>
    <property type="evidence" value="ECO:0007669"/>
    <property type="project" value="TreeGrafter"/>
</dbReference>
<accession>A0AB39HU27</accession>
<dbReference type="EC" id="3.11.1.1" evidence="4"/>
<feature type="binding site" evidence="4">
    <location>
        <position position="10"/>
    </location>
    <ligand>
        <name>Mg(2+)</name>
        <dbReference type="ChEBI" id="CHEBI:18420"/>
    </ligand>
</feature>
<evidence type="ECO:0000256" key="1">
    <source>
        <dbReference type="ARBA" id="ARBA00022801"/>
    </source>
</evidence>
<feature type="active site" description="Schiff-base intermediate with substrate" evidence="4">
    <location>
        <position position="51"/>
    </location>
</feature>
<keyword evidence="1 4" id="KW-0378">Hydrolase</keyword>
<comment type="function">
    <text evidence="4">Involved in phosphonate degradation.</text>
</comment>
<dbReference type="AlphaFoldDB" id="A0AB39HU27"/>
<keyword evidence="2 4" id="KW-0460">Magnesium</keyword>
<sequence length="260" mass="29364">MRKIKAVIFDWAGTIVDFGSMDPVVALKNVFKSFQIDVSYELVRESMGKHKKDHIRDILTSASSASQWESIYHQSWTEEDVEMVYQSFNKELIHVLSTDAEMLDGVLELFQALRERGIKIGSSTGYRKDMLDLIINQITDERLLPDFIVTASEVEKGRPYPDMILKNLELMDIKDKQQVINIGDTSVDILSGLNAGVFSAGVLIGSNQMGLSKEEFQSLNEKEKEEIISNTQKKFEQSGANAIARQIGDVLEIINDLERN</sequence>
<proteinExistence type="inferred from homology"/>
<dbReference type="InterPro" id="IPR036412">
    <property type="entry name" value="HAD-like_sf"/>
</dbReference>
<dbReference type="RefSeq" id="WP_368654179.1">
    <property type="nucleotide sequence ID" value="NZ_CP162599.1"/>
</dbReference>
<dbReference type="Gene3D" id="3.40.50.1000">
    <property type="entry name" value="HAD superfamily/HAD-like"/>
    <property type="match status" value="1"/>
</dbReference>
<dbReference type="InterPro" id="IPR006323">
    <property type="entry name" value="Phosphonoacetald_hydro"/>
</dbReference>
<dbReference type="GO" id="GO:0050194">
    <property type="term" value="F:phosphonoacetaldehyde hydrolase activity"/>
    <property type="evidence" value="ECO:0007669"/>
    <property type="project" value="UniProtKB-UniRule"/>
</dbReference>
<keyword evidence="3 4" id="KW-0704">Schiff base</keyword>
<evidence type="ECO:0000313" key="5">
    <source>
        <dbReference type="EMBL" id="XDK33501.1"/>
    </source>
</evidence>
<evidence type="ECO:0000256" key="2">
    <source>
        <dbReference type="ARBA" id="ARBA00022842"/>
    </source>
</evidence>
<feature type="binding site" evidence="4">
    <location>
        <position position="184"/>
    </location>
    <ligand>
        <name>Mg(2+)</name>
        <dbReference type="ChEBI" id="CHEBI:18420"/>
    </ligand>
</feature>
<evidence type="ECO:0000256" key="4">
    <source>
        <dbReference type="HAMAP-Rule" id="MF_01375"/>
    </source>
</evidence>
<feature type="active site" description="Nucleophile" evidence="4">
    <location>
        <position position="10"/>
    </location>
</feature>
<dbReference type="InterPro" id="IPR050155">
    <property type="entry name" value="HAD-like_hydrolase_sf"/>
</dbReference>
<comment type="cofactor">
    <cofactor evidence="4">
        <name>Mg(2+)</name>
        <dbReference type="ChEBI" id="CHEBI:18420"/>
    </cofactor>
    <text evidence="4">Binds 1 Mg(2+) ion per subunit.</text>
</comment>
<dbReference type="EMBL" id="CP162599">
    <property type="protein sequence ID" value="XDK33501.1"/>
    <property type="molecule type" value="Genomic_DNA"/>
</dbReference>
<dbReference type="Pfam" id="PF00702">
    <property type="entry name" value="Hydrolase"/>
    <property type="match status" value="1"/>
</dbReference>
<name>A0AB39HU27_9BACI</name>
<dbReference type="NCBIfam" id="TIGR01422">
    <property type="entry name" value="phosphonatase"/>
    <property type="match status" value="1"/>
</dbReference>
<keyword evidence="4" id="KW-0479">Metal-binding</keyword>
<dbReference type="PANTHER" id="PTHR43434:SF19">
    <property type="entry name" value="PHOSPHONOACETALDEHYDE HYDROLASE"/>
    <property type="match status" value="1"/>
</dbReference>
<feature type="binding site" evidence="4">
    <location>
        <position position="12"/>
    </location>
    <ligand>
        <name>Mg(2+)</name>
        <dbReference type="ChEBI" id="CHEBI:18420"/>
    </ligand>
</feature>
<dbReference type="GO" id="GO:0006281">
    <property type="term" value="P:DNA repair"/>
    <property type="evidence" value="ECO:0007669"/>
    <property type="project" value="TreeGrafter"/>
</dbReference>
<comment type="similarity">
    <text evidence="4">Belongs to the HAD-like hydrolase superfamily. PhnX family.</text>
</comment>
<dbReference type="PANTHER" id="PTHR43434">
    <property type="entry name" value="PHOSPHOGLYCOLATE PHOSPHATASE"/>
    <property type="match status" value="1"/>
</dbReference>
<dbReference type="HAMAP" id="MF_01375">
    <property type="entry name" value="PhnX"/>
    <property type="match status" value="1"/>
</dbReference>
<dbReference type="SFLD" id="SFLDS00003">
    <property type="entry name" value="Haloacid_Dehalogenase"/>
    <property type="match status" value="1"/>
</dbReference>
<dbReference type="SFLD" id="SFLDG01129">
    <property type="entry name" value="C1.5:_HAD__Beta-PGM__Phosphata"/>
    <property type="match status" value="1"/>
</dbReference>
<evidence type="ECO:0000256" key="3">
    <source>
        <dbReference type="ARBA" id="ARBA00023270"/>
    </source>
</evidence>
<protein>
    <recommendedName>
        <fullName evidence="4">Phosphonoacetaldehyde hydrolase</fullName>
        <shortName evidence="4">Phosphonatase</shortName>
        <ecNumber evidence="4">3.11.1.1</ecNumber>
    </recommendedName>
    <alternativeName>
        <fullName evidence="4">Phosphonoacetaldehyde phosphonohydrolase</fullName>
    </alternativeName>
</protein>